<dbReference type="AlphaFoldDB" id="A0A9Q1IQH0"/>
<feature type="region of interest" description="Disordered" evidence="1">
    <location>
        <begin position="239"/>
        <end position="258"/>
    </location>
</feature>
<feature type="compositionally biased region" description="Acidic residues" evidence="1">
    <location>
        <begin position="248"/>
        <end position="258"/>
    </location>
</feature>
<reference evidence="2" key="1">
    <citation type="journal article" date="2023" name="Science">
        <title>Genome structures resolve the early diversification of teleost fishes.</title>
        <authorList>
            <person name="Parey E."/>
            <person name="Louis A."/>
            <person name="Montfort J."/>
            <person name="Bouchez O."/>
            <person name="Roques C."/>
            <person name="Iampietro C."/>
            <person name="Lluch J."/>
            <person name="Castinel A."/>
            <person name="Donnadieu C."/>
            <person name="Desvignes T."/>
            <person name="Floi Bucao C."/>
            <person name="Jouanno E."/>
            <person name="Wen M."/>
            <person name="Mejri S."/>
            <person name="Dirks R."/>
            <person name="Jansen H."/>
            <person name="Henkel C."/>
            <person name="Chen W.J."/>
            <person name="Zahm M."/>
            <person name="Cabau C."/>
            <person name="Klopp C."/>
            <person name="Thompson A.W."/>
            <person name="Robinson-Rechavi M."/>
            <person name="Braasch I."/>
            <person name="Lecointre G."/>
            <person name="Bobe J."/>
            <person name="Postlethwait J.H."/>
            <person name="Berthelot C."/>
            <person name="Roest Crollius H."/>
            <person name="Guiguen Y."/>
        </authorList>
    </citation>
    <scope>NUCLEOTIDE SEQUENCE</scope>
    <source>
        <strain evidence="2">WJC10195</strain>
    </source>
</reference>
<dbReference type="Proteomes" id="UP001152622">
    <property type="component" value="Chromosome 10"/>
</dbReference>
<evidence type="ECO:0000313" key="2">
    <source>
        <dbReference type="EMBL" id="KAJ8348602.1"/>
    </source>
</evidence>
<accession>A0A9Q1IQH0</accession>
<proteinExistence type="predicted"/>
<keyword evidence="3" id="KW-1185">Reference proteome</keyword>
<evidence type="ECO:0000256" key="1">
    <source>
        <dbReference type="SAM" id="MobiDB-lite"/>
    </source>
</evidence>
<gene>
    <name evidence="2" type="ORF">SKAU_G00271910</name>
</gene>
<organism evidence="2 3">
    <name type="scientific">Synaphobranchus kaupii</name>
    <name type="common">Kaup's arrowtooth eel</name>
    <dbReference type="NCBI Taxonomy" id="118154"/>
    <lineage>
        <taxon>Eukaryota</taxon>
        <taxon>Metazoa</taxon>
        <taxon>Chordata</taxon>
        <taxon>Craniata</taxon>
        <taxon>Vertebrata</taxon>
        <taxon>Euteleostomi</taxon>
        <taxon>Actinopterygii</taxon>
        <taxon>Neopterygii</taxon>
        <taxon>Teleostei</taxon>
        <taxon>Anguilliformes</taxon>
        <taxon>Synaphobranchidae</taxon>
        <taxon>Synaphobranchus</taxon>
    </lineage>
</organism>
<name>A0A9Q1IQH0_SYNKA</name>
<sequence length="258" mass="27818">MEEPVHLTSSPLKLRPLWTRLSSPVQSQQPLRMLATSSSKGTSHENRSSMSGVAPHSCDDPLQPRAPESGAALPGRELIKREAGSGSSSCSLRCGCERRVRQRPVARFAHLKLLPSKNMILPMSCSRGRRGLGDCYLSRAAGIAAPHQGASLTAGKAISRLRRAWLSSLLGNVEGEELSGKLIQVHYRNAGLTLGTCRVSTQSEGGIRFGALDSPRPTSSDTNTVARLLPHVPVSGAALAHRCRNEKEEEEEEEESLN</sequence>
<comment type="caution">
    <text evidence="2">The sequence shown here is derived from an EMBL/GenBank/DDBJ whole genome shotgun (WGS) entry which is preliminary data.</text>
</comment>
<dbReference type="EMBL" id="JAINUF010000010">
    <property type="protein sequence ID" value="KAJ8348602.1"/>
    <property type="molecule type" value="Genomic_DNA"/>
</dbReference>
<feature type="region of interest" description="Disordered" evidence="1">
    <location>
        <begin position="21"/>
        <end position="70"/>
    </location>
</feature>
<evidence type="ECO:0000313" key="3">
    <source>
        <dbReference type="Proteomes" id="UP001152622"/>
    </source>
</evidence>
<protein>
    <submittedName>
        <fullName evidence="2">Uncharacterized protein</fullName>
    </submittedName>
</protein>
<feature type="compositionally biased region" description="Polar residues" evidence="1">
    <location>
        <begin position="21"/>
        <end position="41"/>
    </location>
</feature>